<dbReference type="InterPro" id="IPR035892">
    <property type="entry name" value="C2_domain_sf"/>
</dbReference>
<feature type="region of interest" description="Disordered" evidence="1">
    <location>
        <begin position="397"/>
        <end position="474"/>
    </location>
</feature>
<dbReference type="Proteomes" id="UP000030689">
    <property type="component" value="Unassembled WGS sequence"/>
</dbReference>
<evidence type="ECO:0000313" key="4">
    <source>
        <dbReference type="Proteomes" id="UP000030689"/>
    </source>
</evidence>
<dbReference type="PANTHER" id="PTHR32246:SF137">
    <property type="entry name" value="CALCIUM-DEPENDENT LIPID-BINDING (CALB DOMAIN) FAMILY PROTEIN"/>
    <property type="match status" value="1"/>
</dbReference>
<name>V4MKB6_EUTSA</name>
<dbReference type="PROSITE" id="PS50004">
    <property type="entry name" value="C2"/>
    <property type="match status" value="2"/>
</dbReference>
<dbReference type="SMART" id="SM00239">
    <property type="entry name" value="C2"/>
    <property type="match status" value="2"/>
</dbReference>
<dbReference type="InterPro" id="IPR000008">
    <property type="entry name" value="C2_dom"/>
</dbReference>
<dbReference type="EMBL" id="KI517384">
    <property type="protein sequence ID" value="ESQ55912.1"/>
    <property type="molecule type" value="Genomic_DNA"/>
</dbReference>
<keyword evidence="4" id="KW-1185">Reference proteome</keyword>
<feature type="domain" description="C2" evidence="2">
    <location>
        <begin position="205"/>
        <end position="337"/>
    </location>
</feature>
<feature type="compositionally biased region" description="Low complexity" evidence="1">
    <location>
        <begin position="437"/>
        <end position="464"/>
    </location>
</feature>
<dbReference type="GO" id="GO:0006952">
    <property type="term" value="P:defense response"/>
    <property type="evidence" value="ECO:0007669"/>
    <property type="project" value="InterPro"/>
</dbReference>
<protein>
    <recommendedName>
        <fullName evidence="2">C2 domain-containing protein</fullName>
    </recommendedName>
</protein>
<evidence type="ECO:0000259" key="2">
    <source>
        <dbReference type="PROSITE" id="PS50004"/>
    </source>
</evidence>
<proteinExistence type="predicted"/>
<reference evidence="3 4" key="1">
    <citation type="journal article" date="2013" name="Front. Plant Sci.">
        <title>The Reference Genome of the Halophytic Plant Eutrema salsugineum.</title>
        <authorList>
            <person name="Yang R."/>
            <person name="Jarvis D.E."/>
            <person name="Chen H."/>
            <person name="Beilstein M.A."/>
            <person name="Grimwood J."/>
            <person name="Jenkins J."/>
            <person name="Shu S."/>
            <person name="Prochnik S."/>
            <person name="Xin M."/>
            <person name="Ma C."/>
            <person name="Schmutz J."/>
            <person name="Wing R.A."/>
            <person name="Mitchell-Olds T."/>
            <person name="Schumaker K.S."/>
            <person name="Wang X."/>
        </authorList>
    </citation>
    <scope>NUCLEOTIDE SEQUENCE [LARGE SCALE GENOMIC DNA]</scope>
</reference>
<feature type="domain" description="C2" evidence="2">
    <location>
        <begin position="1"/>
        <end position="127"/>
    </location>
</feature>
<dbReference type="Gramene" id="ESQ55912">
    <property type="protein sequence ID" value="ESQ55912"/>
    <property type="gene ID" value="EUTSA_v10026840mg"/>
</dbReference>
<dbReference type="Pfam" id="PF00168">
    <property type="entry name" value="C2"/>
    <property type="match status" value="2"/>
</dbReference>
<dbReference type="PANTHER" id="PTHR32246">
    <property type="entry name" value="INGRESSION PROTEIN FIC1"/>
    <property type="match status" value="1"/>
</dbReference>
<dbReference type="Gene3D" id="2.60.40.150">
    <property type="entry name" value="C2 domain"/>
    <property type="match status" value="2"/>
</dbReference>
<evidence type="ECO:0000313" key="3">
    <source>
        <dbReference type="EMBL" id="ESQ55912.1"/>
    </source>
</evidence>
<evidence type="ECO:0000256" key="1">
    <source>
        <dbReference type="SAM" id="MobiDB-lite"/>
    </source>
</evidence>
<dbReference type="STRING" id="72664.V4MKB6"/>
<dbReference type="AlphaFoldDB" id="V4MKB6"/>
<dbReference type="KEGG" id="eus:EUTSA_v10026840mg"/>
<dbReference type="CDD" id="cd04051">
    <property type="entry name" value="C2_SRC2_like"/>
    <property type="match status" value="2"/>
</dbReference>
<dbReference type="SUPFAM" id="SSF49562">
    <property type="entry name" value="C2 domain (Calcium/lipid-binding domain, CaLB)"/>
    <property type="match status" value="2"/>
</dbReference>
<feature type="compositionally biased region" description="Polar residues" evidence="1">
    <location>
        <begin position="397"/>
        <end position="409"/>
    </location>
</feature>
<sequence>MSSLELQRPRAKNLTLELKIISATDVSHAHIDDTDNMDVYAVVSINSDYMQTKQAAKTPIDYDGGSNPTWNHTVKFSVIEKAALDGLSTVKVKLLSFWLEGEDDLYLGEVNVSVQELLALNPLKPSTNGSGNKMKSMTCPIRVIRASTKARLSLSYRFKPIPVNDLYPSAPDYLSSKPASPGDDKYPSAPDYSLLSNQPVYQNTDPPRSAQPVMYAPQIQTSMGKLTLQILIKFAKGIKDVNTFSAMDVYATVLILEDKKIKQGINTPIAYSAYTNPTWNHQAMEFPIDAQLAQEGRLSLLVKLISVRPSLGDKEIGRVKVPLEELLGLNSPSPLTNDDSNVMKLVAHDVTGPYGTKGKLSFSYRFLAPEATLFSPSAQPPTTSKPFATHMPVTHQSNESYGTVHSTPSYHHLPVTPRAKVGPSNGQLPFSMPPPYQSHEYQQYSQTQQQYQLPQSQAQPQTQSERPVVKPQGRNMAELGIGTAVLGRAIGGALMSDMTMSDEVNIFDSIYSESMI</sequence>
<dbReference type="OrthoDB" id="10379711at2759"/>
<dbReference type="InterPro" id="IPR044750">
    <property type="entry name" value="C2_SRC2/BAP"/>
</dbReference>
<organism evidence="3 4">
    <name type="scientific">Eutrema salsugineum</name>
    <name type="common">Saltwater cress</name>
    <name type="synonym">Sisymbrium salsugineum</name>
    <dbReference type="NCBI Taxonomy" id="72664"/>
    <lineage>
        <taxon>Eukaryota</taxon>
        <taxon>Viridiplantae</taxon>
        <taxon>Streptophyta</taxon>
        <taxon>Embryophyta</taxon>
        <taxon>Tracheophyta</taxon>
        <taxon>Spermatophyta</taxon>
        <taxon>Magnoliopsida</taxon>
        <taxon>eudicotyledons</taxon>
        <taxon>Gunneridae</taxon>
        <taxon>Pentapetalae</taxon>
        <taxon>rosids</taxon>
        <taxon>malvids</taxon>
        <taxon>Brassicales</taxon>
        <taxon>Brassicaceae</taxon>
        <taxon>Eutremeae</taxon>
        <taxon>Eutrema</taxon>
    </lineage>
</organism>
<accession>V4MKB6</accession>
<gene>
    <name evidence="3" type="ORF">EUTSA_v10026840mg</name>
</gene>